<protein>
    <submittedName>
        <fullName evidence="3">Uncharacterized protein</fullName>
    </submittedName>
</protein>
<name>A0A7W7HRH8_9ACTN</name>
<evidence type="ECO:0000313" key="4">
    <source>
        <dbReference type="Proteomes" id="UP000578112"/>
    </source>
</evidence>
<gene>
    <name evidence="3" type="ORF">BJ971_000031</name>
</gene>
<evidence type="ECO:0000256" key="1">
    <source>
        <dbReference type="SAM" id="MobiDB-lite"/>
    </source>
</evidence>
<keyword evidence="2" id="KW-0472">Membrane</keyword>
<keyword evidence="4" id="KW-1185">Reference proteome</keyword>
<accession>A0A7W7HRH8</accession>
<organism evidence="3 4">
    <name type="scientific">Actinoplanes digitatis</name>
    <dbReference type="NCBI Taxonomy" id="1868"/>
    <lineage>
        <taxon>Bacteria</taxon>
        <taxon>Bacillati</taxon>
        <taxon>Actinomycetota</taxon>
        <taxon>Actinomycetes</taxon>
        <taxon>Micromonosporales</taxon>
        <taxon>Micromonosporaceae</taxon>
        <taxon>Actinoplanes</taxon>
    </lineage>
</organism>
<comment type="caution">
    <text evidence="3">The sequence shown here is derived from an EMBL/GenBank/DDBJ whole genome shotgun (WGS) entry which is preliminary data.</text>
</comment>
<dbReference type="AlphaFoldDB" id="A0A7W7HRH8"/>
<keyword evidence="2" id="KW-0812">Transmembrane</keyword>
<evidence type="ECO:0000256" key="2">
    <source>
        <dbReference type="SAM" id="Phobius"/>
    </source>
</evidence>
<reference evidence="3 4" key="1">
    <citation type="submission" date="2020-08" db="EMBL/GenBank/DDBJ databases">
        <title>Sequencing the genomes of 1000 actinobacteria strains.</title>
        <authorList>
            <person name="Klenk H.-P."/>
        </authorList>
    </citation>
    <scope>NUCLEOTIDE SEQUENCE [LARGE SCALE GENOMIC DNA]</scope>
    <source>
        <strain evidence="3 4">DSM 43149</strain>
    </source>
</reference>
<proteinExistence type="predicted"/>
<feature type="region of interest" description="Disordered" evidence="1">
    <location>
        <begin position="41"/>
        <end position="84"/>
    </location>
</feature>
<keyword evidence="2" id="KW-1133">Transmembrane helix</keyword>
<dbReference type="RefSeq" id="WP_184988133.1">
    <property type="nucleotide sequence ID" value="NZ_BOMK01000034.1"/>
</dbReference>
<dbReference type="EMBL" id="JACHNH010000001">
    <property type="protein sequence ID" value="MBB4759475.1"/>
    <property type="molecule type" value="Genomic_DNA"/>
</dbReference>
<feature type="transmembrane region" description="Helical" evidence="2">
    <location>
        <begin position="17"/>
        <end position="37"/>
    </location>
</feature>
<evidence type="ECO:0000313" key="3">
    <source>
        <dbReference type="EMBL" id="MBB4759475.1"/>
    </source>
</evidence>
<dbReference type="Proteomes" id="UP000578112">
    <property type="component" value="Unassembled WGS sequence"/>
</dbReference>
<sequence length="183" mass="19088">MSGALERGLTGIFRSRWGVALVIAVLVLAVVGIGRLFNGANPQPPLTDAVPTAPTVSVDPSHDDDGVIADDDPPPSPTTRPGSAEPEAVAYAFAAAWVDHKKVSAKTWHDGLVPNATKDLSEELEGVDPADVPADRVVGRPALVPIGDGLVNAVITVDSGKLTLQLVAPDGRWLVDGVDWERP</sequence>